<name>A0A3N4HPK4_ASCIM</name>
<dbReference type="Proteomes" id="UP000275078">
    <property type="component" value="Unassembled WGS sequence"/>
</dbReference>
<reference evidence="1 2" key="1">
    <citation type="journal article" date="2018" name="Nat. Ecol. Evol.">
        <title>Pezizomycetes genomes reveal the molecular basis of ectomycorrhizal truffle lifestyle.</title>
        <authorList>
            <person name="Murat C."/>
            <person name="Payen T."/>
            <person name="Noel B."/>
            <person name="Kuo A."/>
            <person name="Morin E."/>
            <person name="Chen J."/>
            <person name="Kohler A."/>
            <person name="Krizsan K."/>
            <person name="Balestrini R."/>
            <person name="Da Silva C."/>
            <person name="Montanini B."/>
            <person name="Hainaut M."/>
            <person name="Levati E."/>
            <person name="Barry K.W."/>
            <person name="Belfiori B."/>
            <person name="Cichocki N."/>
            <person name="Clum A."/>
            <person name="Dockter R.B."/>
            <person name="Fauchery L."/>
            <person name="Guy J."/>
            <person name="Iotti M."/>
            <person name="Le Tacon F."/>
            <person name="Lindquist E.A."/>
            <person name="Lipzen A."/>
            <person name="Malagnac F."/>
            <person name="Mello A."/>
            <person name="Molinier V."/>
            <person name="Miyauchi S."/>
            <person name="Poulain J."/>
            <person name="Riccioni C."/>
            <person name="Rubini A."/>
            <person name="Sitrit Y."/>
            <person name="Splivallo R."/>
            <person name="Traeger S."/>
            <person name="Wang M."/>
            <person name="Zifcakova L."/>
            <person name="Wipf D."/>
            <person name="Zambonelli A."/>
            <person name="Paolocci F."/>
            <person name="Nowrousian M."/>
            <person name="Ottonello S."/>
            <person name="Baldrian P."/>
            <person name="Spatafora J.W."/>
            <person name="Henrissat B."/>
            <person name="Nagy L.G."/>
            <person name="Aury J.M."/>
            <person name="Wincker P."/>
            <person name="Grigoriev I.V."/>
            <person name="Bonfante P."/>
            <person name="Martin F.M."/>
        </authorList>
    </citation>
    <scope>NUCLEOTIDE SEQUENCE [LARGE SCALE GENOMIC DNA]</scope>
    <source>
        <strain evidence="1 2">RN42</strain>
    </source>
</reference>
<proteinExistence type="predicted"/>
<evidence type="ECO:0000313" key="1">
    <source>
        <dbReference type="EMBL" id="RPA71604.1"/>
    </source>
</evidence>
<sequence length="250" mass="28787">MAMSGGRELSRYVFTAFTQWSYVIQYSYIHLRTTTVYVEEGATSKQSILSVVALRDSLSERLTMLQQYTPAGWDMQKRNPRNEQTLTTYPSYHGPTKKRPRGLRCLTMLPSRSTTRSSLLHKIKKTARLSRLDTHGDERLPCHSTKARLSRVRGWSTSSHCRKGDHLTLQLRNFVRIVPTRIRISNARSILSKLPIEVKAARDLLLCCWYPGTFLLAIPDQDHDFVDSRINSYGDEPEAEAVRERVTSIW</sequence>
<dbReference type="AlphaFoldDB" id="A0A3N4HPK4"/>
<protein>
    <submittedName>
        <fullName evidence="1">Uncharacterized protein</fullName>
    </submittedName>
</protein>
<organism evidence="1 2">
    <name type="scientific">Ascobolus immersus RN42</name>
    <dbReference type="NCBI Taxonomy" id="1160509"/>
    <lineage>
        <taxon>Eukaryota</taxon>
        <taxon>Fungi</taxon>
        <taxon>Dikarya</taxon>
        <taxon>Ascomycota</taxon>
        <taxon>Pezizomycotina</taxon>
        <taxon>Pezizomycetes</taxon>
        <taxon>Pezizales</taxon>
        <taxon>Ascobolaceae</taxon>
        <taxon>Ascobolus</taxon>
    </lineage>
</organism>
<keyword evidence="2" id="KW-1185">Reference proteome</keyword>
<dbReference type="EMBL" id="ML119913">
    <property type="protein sequence ID" value="RPA71604.1"/>
    <property type="molecule type" value="Genomic_DNA"/>
</dbReference>
<evidence type="ECO:0000313" key="2">
    <source>
        <dbReference type="Proteomes" id="UP000275078"/>
    </source>
</evidence>
<accession>A0A3N4HPK4</accession>
<gene>
    <name evidence="1" type="ORF">BJ508DRAFT_315455</name>
</gene>